<name>A0A7R9M1W8_9ACAR</name>
<feature type="transmembrane region" description="Helical" evidence="1">
    <location>
        <begin position="7"/>
        <end position="33"/>
    </location>
</feature>
<evidence type="ECO:0000313" key="3">
    <source>
        <dbReference type="Proteomes" id="UP000759131"/>
    </source>
</evidence>
<keyword evidence="3" id="KW-1185">Reference proteome</keyword>
<evidence type="ECO:0000256" key="1">
    <source>
        <dbReference type="SAM" id="Phobius"/>
    </source>
</evidence>
<proteinExistence type="predicted"/>
<evidence type="ECO:0000313" key="2">
    <source>
        <dbReference type="EMBL" id="CAD7650734.1"/>
    </source>
</evidence>
<protein>
    <submittedName>
        <fullName evidence="2">Uncharacterized protein</fullName>
    </submittedName>
</protein>
<dbReference type="EMBL" id="OC908117">
    <property type="protein sequence ID" value="CAD7650734.1"/>
    <property type="molecule type" value="Genomic_DNA"/>
</dbReference>
<dbReference type="Proteomes" id="UP000759131">
    <property type="component" value="Unassembled WGS sequence"/>
</dbReference>
<accession>A0A7R9M1W8</accession>
<reference evidence="2" key="1">
    <citation type="submission" date="2020-11" db="EMBL/GenBank/DDBJ databases">
        <authorList>
            <person name="Tran Van P."/>
        </authorList>
    </citation>
    <scope>NUCLEOTIDE SEQUENCE</scope>
</reference>
<sequence>MSKALKLIILFPLLNTSVAVLPMSATMALITTITARYMLWWLS</sequence>
<keyword evidence="1" id="KW-1133">Transmembrane helix</keyword>
<keyword evidence="1" id="KW-0812">Transmembrane</keyword>
<dbReference type="EMBL" id="CAJPIZ010053542">
    <property type="protein sequence ID" value="CAG2123056.1"/>
    <property type="molecule type" value="Genomic_DNA"/>
</dbReference>
<gene>
    <name evidence="2" type="ORF">OSB1V03_LOCUS23001</name>
</gene>
<keyword evidence="1" id="KW-0472">Membrane</keyword>
<organism evidence="2">
    <name type="scientific">Medioppia subpectinata</name>
    <dbReference type="NCBI Taxonomy" id="1979941"/>
    <lineage>
        <taxon>Eukaryota</taxon>
        <taxon>Metazoa</taxon>
        <taxon>Ecdysozoa</taxon>
        <taxon>Arthropoda</taxon>
        <taxon>Chelicerata</taxon>
        <taxon>Arachnida</taxon>
        <taxon>Acari</taxon>
        <taxon>Acariformes</taxon>
        <taxon>Sarcoptiformes</taxon>
        <taxon>Oribatida</taxon>
        <taxon>Brachypylina</taxon>
        <taxon>Oppioidea</taxon>
        <taxon>Oppiidae</taxon>
        <taxon>Medioppia</taxon>
    </lineage>
</organism>
<dbReference type="AlphaFoldDB" id="A0A7R9M1W8"/>